<feature type="signal peptide" evidence="1">
    <location>
        <begin position="1"/>
        <end position="24"/>
    </location>
</feature>
<comment type="caution">
    <text evidence="2">The sequence shown here is derived from an EMBL/GenBank/DDBJ whole genome shotgun (WGS) entry which is preliminary data.</text>
</comment>
<gene>
    <name evidence="2" type="ORF">JTE90_001228</name>
</gene>
<sequence>MNYMRAILLALCVILTAYKIGVSASPAASSNDPYDPEYYFPAYFNGGDKTTDVKTQNNCNSRQEGAGILDLLPQSILSPCINVQH</sequence>
<dbReference type="AlphaFoldDB" id="A0AAV6UVM6"/>
<name>A0AAV6UVM6_9ARAC</name>
<proteinExistence type="predicted"/>
<feature type="chain" id="PRO_5043349989" evidence="1">
    <location>
        <begin position="25"/>
        <end position="85"/>
    </location>
</feature>
<protein>
    <submittedName>
        <fullName evidence="2">Uncharacterized protein</fullName>
    </submittedName>
</protein>
<dbReference type="Proteomes" id="UP000827092">
    <property type="component" value="Unassembled WGS sequence"/>
</dbReference>
<accession>A0AAV6UVM6</accession>
<evidence type="ECO:0000313" key="2">
    <source>
        <dbReference type="EMBL" id="KAG8187854.1"/>
    </source>
</evidence>
<evidence type="ECO:0000256" key="1">
    <source>
        <dbReference type="SAM" id="SignalP"/>
    </source>
</evidence>
<reference evidence="2 3" key="1">
    <citation type="journal article" date="2022" name="Nat. Ecol. Evol.">
        <title>A masculinizing supergene underlies an exaggerated male reproductive morph in a spider.</title>
        <authorList>
            <person name="Hendrickx F."/>
            <person name="De Corte Z."/>
            <person name="Sonet G."/>
            <person name="Van Belleghem S.M."/>
            <person name="Kostlbacher S."/>
            <person name="Vangestel C."/>
        </authorList>
    </citation>
    <scope>NUCLEOTIDE SEQUENCE [LARGE SCALE GENOMIC DNA]</scope>
    <source>
        <strain evidence="2">W744_W776</strain>
    </source>
</reference>
<organism evidence="2 3">
    <name type="scientific">Oedothorax gibbosus</name>
    <dbReference type="NCBI Taxonomy" id="931172"/>
    <lineage>
        <taxon>Eukaryota</taxon>
        <taxon>Metazoa</taxon>
        <taxon>Ecdysozoa</taxon>
        <taxon>Arthropoda</taxon>
        <taxon>Chelicerata</taxon>
        <taxon>Arachnida</taxon>
        <taxon>Araneae</taxon>
        <taxon>Araneomorphae</taxon>
        <taxon>Entelegynae</taxon>
        <taxon>Araneoidea</taxon>
        <taxon>Linyphiidae</taxon>
        <taxon>Erigoninae</taxon>
        <taxon>Oedothorax</taxon>
    </lineage>
</organism>
<keyword evidence="1" id="KW-0732">Signal</keyword>
<keyword evidence="3" id="KW-1185">Reference proteome</keyword>
<dbReference type="EMBL" id="JAFNEN010000258">
    <property type="protein sequence ID" value="KAG8187854.1"/>
    <property type="molecule type" value="Genomic_DNA"/>
</dbReference>
<evidence type="ECO:0000313" key="3">
    <source>
        <dbReference type="Proteomes" id="UP000827092"/>
    </source>
</evidence>